<protein>
    <recommendedName>
        <fullName evidence="3">Ig-like domain-containing protein</fullName>
    </recommendedName>
</protein>
<feature type="transmembrane region" description="Helical" evidence="1">
    <location>
        <begin position="545"/>
        <end position="567"/>
    </location>
</feature>
<gene>
    <name evidence="4" type="ORF">MCOR_41640</name>
</gene>
<name>A0A6J8DHY0_MYTCO</name>
<proteinExistence type="predicted"/>
<evidence type="ECO:0000259" key="3">
    <source>
        <dbReference type="PROSITE" id="PS50835"/>
    </source>
</evidence>
<feature type="chain" id="PRO_5026654810" description="Ig-like domain-containing protein" evidence="2">
    <location>
        <begin position="21"/>
        <end position="671"/>
    </location>
</feature>
<feature type="domain" description="Ig-like" evidence="3">
    <location>
        <begin position="337"/>
        <end position="427"/>
    </location>
</feature>
<dbReference type="Proteomes" id="UP000507470">
    <property type="component" value="Unassembled WGS sequence"/>
</dbReference>
<dbReference type="SUPFAM" id="SSF48726">
    <property type="entry name" value="Immunoglobulin"/>
    <property type="match status" value="1"/>
</dbReference>
<accession>A0A6J8DHY0</accession>
<evidence type="ECO:0000256" key="1">
    <source>
        <dbReference type="SAM" id="Phobius"/>
    </source>
</evidence>
<dbReference type="InterPro" id="IPR007110">
    <property type="entry name" value="Ig-like_dom"/>
</dbReference>
<reference evidence="4 5" key="1">
    <citation type="submission" date="2020-06" db="EMBL/GenBank/DDBJ databases">
        <authorList>
            <person name="Li R."/>
            <person name="Bekaert M."/>
        </authorList>
    </citation>
    <scope>NUCLEOTIDE SEQUENCE [LARGE SCALE GENOMIC DNA]</scope>
    <source>
        <strain evidence="5">wild</strain>
    </source>
</reference>
<dbReference type="PROSITE" id="PS50835">
    <property type="entry name" value="IG_LIKE"/>
    <property type="match status" value="1"/>
</dbReference>
<organism evidence="4 5">
    <name type="scientific">Mytilus coruscus</name>
    <name type="common">Sea mussel</name>
    <dbReference type="NCBI Taxonomy" id="42192"/>
    <lineage>
        <taxon>Eukaryota</taxon>
        <taxon>Metazoa</taxon>
        <taxon>Spiralia</taxon>
        <taxon>Lophotrochozoa</taxon>
        <taxon>Mollusca</taxon>
        <taxon>Bivalvia</taxon>
        <taxon>Autobranchia</taxon>
        <taxon>Pteriomorphia</taxon>
        <taxon>Mytilida</taxon>
        <taxon>Mytiloidea</taxon>
        <taxon>Mytilidae</taxon>
        <taxon>Mytilinae</taxon>
        <taxon>Mytilus</taxon>
    </lineage>
</organism>
<dbReference type="InterPro" id="IPR013783">
    <property type="entry name" value="Ig-like_fold"/>
</dbReference>
<dbReference type="EMBL" id="CACVKT020007517">
    <property type="protein sequence ID" value="CAC5408228.1"/>
    <property type="molecule type" value="Genomic_DNA"/>
</dbReference>
<keyword evidence="1" id="KW-0812">Transmembrane</keyword>
<dbReference type="InterPro" id="IPR036179">
    <property type="entry name" value="Ig-like_dom_sf"/>
</dbReference>
<feature type="signal peptide" evidence="2">
    <location>
        <begin position="1"/>
        <end position="20"/>
    </location>
</feature>
<dbReference type="Gene3D" id="2.60.40.10">
    <property type="entry name" value="Immunoglobulins"/>
    <property type="match status" value="1"/>
</dbReference>
<evidence type="ECO:0000256" key="2">
    <source>
        <dbReference type="SAM" id="SignalP"/>
    </source>
</evidence>
<dbReference type="InterPro" id="IPR003599">
    <property type="entry name" value="Ig_sub"/>
</dbReference>
<dbReference type="AlphaFoldDB" id="A0A6J8DHY0"/>
<evidence type="ECO:0000313" key="5">
    <source>
        <dbReference type="Proteomes" id="UP000507470"/>
    </source>
</evidence>
<sequence length="671" mass="74905">MYTSVLCLCVILLHVWRCQSSICMSWKLQDNQLRITCTIDKIVLDVKLYDPFGVEVAYCLIPFPRTTCLSTNNNSTVIQDLHSGETVYITKSTTTNDHNGIWSCVHGKDNSKVNILVSDNSVYELLPRVTFNGQRYVQKHTQMTLLCTTNTDPIDPLATFYVDNKMYTTLHRNTSGCFSSFGATECNTDSCQCFPNGRSYILHYSSMVDSGTLAFRCSMDFKNVGSVSDCIFVSVVDITGPLISASETFPLTAGTVVDLTCTSTSRESVLEISMNCLATSTQSSHSSHDSIKNETTYVASLSKLVTSKDNGKTCYCKIVSKRLQISETIILQIIRAPIIHLQTQFVCNSSESAVLSCNLSGELSTFGFSGWIHSSGGTLLRQLDGNISGKTSLLEIKNCSFDDRGDYLCSAWNEDYTDVFLQNATTSLFVAGPPEIIETDIIIGDIATLSVQFFSPVKPNQPKWYVKNKIVTHSKLYNQSLSKEVIATTIYGRIKTIHGYVAKLRMPTNSADTIYCTVVLENEFGTTMSAFNLNNDSAVFHIRSIIWILIATFIFLITVVVITVFIWRRKNGFHERSSPTAVYFGAPQIDNNVNIYSETMSNYDEIDDGDLFPVNAGLREHSSPRTIETMGNYEEIDDGNLFPENQDDNHTIEKNGDEDEMQDLYIDIEIE</sequence>
<dbReference type="OrthoDB" id="10010359at2759"/>
<keyword evidence="1" id="KW-0472">Membrane</keyword>
<keyword evidence="1" id="KW-1133">Transmembrane helix</keyword>
<keyword evidence="2" id="KW-0732">Signal</keyword>
<keyword evidence="5" id="KW-1185">Reference proteome</keyword>
<evidence type="ECO:0000313" key="4">
    <source>
        <dbReference type="EMBL" id="CAC5408228.1"/>
    </source>
</evidence>
<dbReference type="SMART" id="SM00409">
    <property type="entry name" value="IG"/>
    <property type="match status" value="1"/>
</dbReference>